<evidence type="ECO:0000256" key="1">
    <source>
        <dbReference type="ARBA" id="ARBA00005474"/>
    </source>
</evidence>
<evidence type="ECO:0000313" key="4">
    <source>
        <dbReference type="EMBL" id="EYU20354.1"/>
    </source>
</evidence>
<dbReference type="Proteomes" id="UP000030748">
    <property type="component" value="Unassembled WGS sequence"/>
</dbReference>
<feature type="region of interest" description="Disordered" evidence="2">
    <location>
        <begin position="1"/>
        <end position="25"/>
    </location>
</feature>
<organism evidence="4 5">
    <name type="scientific">Erythranthe guttata</name>
    <name type="common">Yellow monkey flower</name>
    <name type="synonym">Mimulus guttatus</name>
    <dbReference type="NCBI Taxonomy" id="4155"/>
    <lineage>
        <taxon>Eukaryota</taxon>
        <taxon>Viridiplantae</taxon>
        <taxon>Streptophyta</taxon>
        <taxon>Embryophyta</taxon>
        <taxon>Tracheophyta</taxon>
        <taxon>Spermatophyta</taxon>
        <taxon>Magnoliopsida</taxon>
        <taxon>eudicotyledons</taxon>
        <taxon>Gunneridae</taxon>
        <taxon>Pentapetalae</taxon>
        <taxon>asterids</taxon>
        <taxon>lamiids</taxon>
        <taxon>Lamiales</taxon>
        <taxon>Phrymaceae</taxon>
        <taxon>Erythranthe</taxon>
    </lineage>
</organism>
<dbReference type="GO" id="GO:0001216">
    <property type="term" value="F:DNA-binding transcription activator activity"/>
    <property type="evidence" value="ECO:0000318"/>
    <property type="project" value="GO_Central"/>
</dbReference>
<comment type="similarity">
    <text evidence="1">Belongs to the LOB domain-containing protein family.</text>
</comment>
<dbReference type="GO" id="GO:0006355">
    <property type="term" value="P:regulation of DNA-templated transcription"/>
    <property type="evidence" value="ECO:0000318"/>
    <property type="project" value="GO_Central"/>
</dbReference>
<dbReference type="InterPro" id="IPR004883">
    <property type="entry name" value="LOB"/>
</dbReference>
<dbReference type="EMBL" id="KI632284">
    <property type="protein sequence ID" value="EYU20354.1"/>
    <property type="molecule type" value="Genomic_DNA"/>
</dbReference>
<feature type="domain" description="LOB" evidence="3">
    <location>
        <begin position="31"/>
        <end position="132"/>
    </location>
</feature>
<sequence length="156" mass="17023">MKPSTSTKPPSPGGGGGGGSSSSSSSAAAFQACAVCKYQRRRCTPDCKLAPYFPAHKQKEFLNAHKLFGVHNIVQILKKVPESRRQTAAETIIIEADARARDPVWGCLGVIRELERRIQLSTKELHTTLALLDFYRSRNLPNSGVYGGININNNIN</sequence>
<dbReference type="GO" id="GO:0005634">
    <property type="term" value="C:nucleus"/>
    <property type="evidence" value="ECO:0000318"/>
    <property type="project" value="GO_Central"/>
</dbReference>
<evidence type="ECO:0000259" key="3">
    <source>
        <dbReference type="PROSITE" id="PS50891"/>
    </source>
</evidence>
<dbReference type="PANTHER" id="PTHR31301:SF132">
    <property type="entry name" value="LOB DOMAIN-CONTAINING PROTEIN 27-LIKE"/>
    <property type="match status" value="1"/>
</dbReference>
<dbReference type="PROSITE" id="PS51257">
    <property type="entry name" value="PROKAR_LIPOPROTEIN"/>
    <property type="match status" value="1"/>
</dbReference>
<name>A0A022PXW1_ERYGU</name>
<dbReference type="eggNOG" id="ENOG502RY2U">
    <property type="taxonomic scope" value="Eukaryota"/>
</dbReference>
<protein>
    <recommendedName>
        <fullName evidence="3">LOB domain-containing protein</fullName>
    </recommendedName>
</protein>
<dbReference type="Pfam" id="PF03195">
    <property type="entry name" value="LOB"/>
    <property type="match status" value="1"/>
</dbReference>
<gene>
    <name evidence="4" type="ORF">MIMGU_mgv1a025167mg</name>
</gene>
<keyword evidence="5" id="KW-1185">Reference proteome</keyword>
<dbReference type="STRING" id="4155.A0A022PXW1"/>
<feature type="non-terminal residue" evidence="4">
    <location>
        <position position="156"/>
    </location>
</feature>
<accession>A0A022PXW1</accession>
<evidence type="ECO:0000313" key="5">
    <source>
        <dbReference type="Proteomes" id="UP000030748"/>
    </source>
</evidence>
<proteinExistence type="inferred from homology"/>
<reference evidence="4 5" key="1">
    <citation type="journal article" date="2013" name="Proc. Natl. Acad. Sci. U.S.A.">
        <title>Fine-scale variation in meiotic recombination in Mimulus inferred from population shotgun sequencing.</title>
        <authorList>
            <person name="Hellsten U."/>
            <person name="Wright K.M."/>
            <person name="Jenkins J."/>
            <person name="Shu S."/>
            <person name="Yuan Y."/>
            <person name="Wessler S.R."/>
            <person name="Schmutz J."/>
            <person name="Willis J.H."/>
            <person name="Rokhsar D.S."/>
        </authorList>
    </citation>
    <scope>NUCLEOTIDE SEQUENCE [LARGE SCALE GENOMIC DNA]</scope>
    <source>
        <strain evidence="5">cv. DUN x IM62</strain>
    </source>
</reference>
<dbReference type="AlphaFoldDB" id="A0A022PXW1"/>
<evidence type="ECO:0000256" key="2">
    <source>
        <dbReference type="SAM" id="MobiDB-lite"/>
    </source>
</evidence>
<dbReference type="PROSITE" id="PS50891">
    <property type="entry name" value="LOB"/>
    <property type="match status" value="1"/>
</dbReference>
<dbReference type="PANTHER" id="PTHR31301">
    <property type="entry name" value="LOB DOMAIN-CONTAINING PROTEIN 4-RELATED"/>
    <property type="match status" value="1"/>
</dbReference>